<dbReference type="AlphaFoldDB" id="A0A3N4JPW2"/>
<dbReference type="EMBL" id="ML120392">
    <property type="protein sequence ID" value="RPA98871.1"/>
    <property type="molecule type" value="Genomic_DNA"/>
</dbReference>
<accession>A0A3N4JPW2</accession>
<name>A0A3N4JPW2_9PEZI</name>
<protein>
    <submittedName>
        <fullName evidence="1">Uncharacterized protein</fullName>
    </submittedName>
</protein>
<organism evidence="1 2">
    <name type="scientific">Choiromyces venosus 120613-1</name>
    <dbReference type="NCBI Taxonomy" id="1336337"/>
    <lineage>
        <taxon>Eukaryota</taxon>
        <taxon>Fungi</taxon>
        <taxon>Dikarya</taxon>
        <taxon>Ascomycota</taxon>
        <taxon>Pezizomycotina</taxon>
        <taxon>Pezizomycetes</taxon>
        <taxon>Pezizales</taxon>
        <taxon>Tuberaceae</taxon>
        <taxon>Choiromyces</taxon>
    </lineage>
</organism>
<evidence type="ECO:0000313" key="1">
    <source>
        <dbReference type="EMBL" id="RPA98871.1"/>
    </source>
</evidence>
<keyword evidence="2" id="KW-1185">Reference proteome</keyword>
<evidence type="ECO:0000313" key="2">
    <source>
        <dbReference type="Proteomes" id="UP000276215"/>
    </source>
</evidence>
<dbReference type="InterPro" id="IPR046670">
    <property type="entry name" value="DUF6540"/>
</dbReference>
<dbReference type="Proteomes" id="UP000276215">
    <property type="component" value="Unassembled WGS sequence"/>
</dbReference>
<gene>
    <name evidence="1" type="ORF">L873DRAFT_1807556</name>
</gene>
<dbReference type="Pfam" id="PF20174">
    <property type="entry name" value="DUF6540"/>
    <property type="match status" value="1"/>
</dbReference>
<proteinExistence type="predicted"/>
<reference evidence="1 2" key="1">
    <citation type="journal article" date="2018" name="Nat. Ecol. Evol.">
        <title>Pezizomycetes genomes reveal the molecular basis of ectomycorrhizal truffle lifestyle.</title>
        <authorList>
            <person name="Murat C."/>
            <person name="Payen T."/>
            <person name="Noel B."/>
            <person name="Kuo A."/>
            <person name="Morin E."/>
            <person name="Chen J."/>
            <person name="Kohler A."/>
            <person name="Krizsan K."/>
            <person name="Balestrini R."/>
            <person name="Da Silva C."/>
            <person name="Montanini B."/>
            <person name="Hainaut M."/>
            <person name="Levati E."/>
            <person name="Barry K.W."/>
            <person name="Belfiori B."/>
            <person name="Cichocki N."/>
            <person name="Clum A."/>
            <person name="Dockter R.B."/>
            <person name="Fauchery L."/>
            <person name="Guy J."/>
            <person name="Iotti M."/>
            <person name="Le Tacon F."/>
            <person name="Lindquist E.A."/>
            <person name="Lipzen A."/>
            <person name="Malagnac F."/>
            <person name="Mello A."/>
            <person name="Molinier V."/>
            <person name="Miyauchi S."/>
            <person name="Poulain J."/>
            <person name="Riccioni C."/>
            <person name="Rubini A."/>
            <person name="Sitrit Y."/>
            <person name="Splivallo R."/>
            <person name="Traeger S."/>
            <person name="Wang M."/>
            <person name="Zifcakova L."/>
            <person name="Wipf D."/>
            <person name="Zambonelli A."/>
            <person name="Paolocci F."/>
            <person name="Nowrousian M."/>
            <person name="Ottonello S."/>
            <person name="Baldrian P."/>
            <person name="Spatafora J.W."/>
            <person name="Henrissat B."/>
            <person name="Nagy L.G."/>
            <person name="Aury J.M."/>
            <person name="Wincker P."/>
            <person name="Grigoriev I.V."/>
            <person name="Bonfante P."/>
            <person name="Martin F.M."/>
        </authorList>
    </citation>
    <scope>NUCLEOTIDE SEQUENCE [LARGE SCALE GENOMIC DNA]</scope>
    <source>
        <strain evidence="1 2">120613-1</strain>
    </source>
</reference>
<sequence>MSTNPSRLPLLPRKKPHLFLLVYKTLSLPFTTATPRAHWALLIQFYDNHGRLHKTGKFIHAKGSATAGFKMEVKRSYSLSLSLKWKWGKRVVGVIELGEVDSHMVSDYLDDTLAGPVDEIEGLLEGFRFSGKDRGEGRGG</sequence>